<gene>
    <name evidence="2" type="ORF">VP395_11560</name>
</gene>
<evidence type="ECO:0000313" key="3">
    <source>
        <dbReference type="Proteomes" id="UP001416393"/>
    </source>
</evidence>
<comment type="caution">
    <text evidence="2">The sequence shown here is derived from an EMBL/GenBank/DDBJ whole genome shotgun (WGS) entry which is preliminary data.</text>
</comment>
<dbReference type="EMBL" id="JAZHYP010000005">
    <property type="protein sequence ID" value="MEN3324366.1"/>
    <property type="molecule type" value="Genomic_DNA"/>
</dbReference>
<dbReference type="PROSITE" id="PS51257">
    <property type="entry name" value="PROKAR_LIPOPROTEIN"/>
    <property type="match status" value="1"/>
</dbReference>
<accession>A0ABV0AB86</accession>
<keyword evidence="1" id="KW-0732">Signal</keyword>
<organism evidence="2 3">
    <name type="scientific">Mariniflexile soesokkakense</name>
    <dbReference type="NCBI Taxonomy" id="1343160"/>
    <lineage>
        <taxon>Bacteria</taxon>
        <taxon>Pseudomonadati</taxon>
        <taxon>Bacteroidota</taxon>
        <taxon>Flavobacteriia</taxon>
        <taxon>Flavobacteriales</taxon>
        <taxon>Flavobacteriaceae</taxon>
        <taxon>Mariniflexile</taxon>
    </lineage>
</organism>
<evidence type="ECO:0000256" key="1">
    <source>
        <dbReference type="SAM" id="SignalP"/>
    </source>
</evidence>
<dbReference type="RefSeq" id="WP_346242169.1">
    <property type="nucleotide sequence ID" value="NZ_JAZHYP010000005.1"/>
</dbReference>
<feature type="signal peptide" evidence="1">
    <location>
        <begin position="1"/>
        <end position="23"/>
    </location>
</feature>
<name>A0ABV0AB86_9FLAO</name>
<keyword evidence="3" id="KW-1185">Reference proteome</keyword>
<protein>
    <recommendedName>
        <fullName evidence="4">Lipocalin-like domain-containing protein</fullName>
    </recommendedName>
</protein>
<evidence type="ECO:0008006" key="4">
    <source>
        <dbReference type="Google" id="ProtNLM"/>
    </source>
</evidence>
<evidence type="ECO:0000313" key="2">
    <source>
        <dbReference type="EMBL" id="MEN3324366.1"/>
    </source>
</evidence>
<sequence>MKRIVCMLCFVPFLLLSCFNDTDDDYTIEGVWKLTDWNVADGFDINNDGIVNTNILNEIDCPNNETLVFESTGVVSSNETFNPTIEIALQNGILNSYAFNVVCDEEGIISFATTYIKNGNVILIDNGIANMNRNQLIRVFIDAIKIYNEDFTEVVATKDLTLVYTKQ</sequence>
<reference evidence="2 3" key="1">
    <citation type="submission" date="2024-01" db="EMBL/GenBank/DDBJ databases">
        <title>Mariniflexile litorale sp. nov., isolated from the shallow sediments of the Sea of Japan.</title>
        <authorList>
            <person name="Romanenko L."/>
            <person name="Bystritskaya E."/>
            <person name="Isaeva M."/>
        </authorList>
    </citation>
    <scope>NUCLEOTIDE SEQUENCE [LARGE SCALE GENOMIC DNA]</scope>
    <source>
        <strain evidence="2 3">KCTC 32427</strain>
    </source>
</reference>
<dbReference type="Proteomes" id="UP001416393">
    <property type="component" value="Unassembled WGS sequence"/>
</dbReference>
<feature type="chain" id="PRO_5045294790" description="Lipocalin-like domain-containing protein" evidence="1">
    <location>
        <begin position="24"/>
        <end position="167"/>
    </location>
</feature>
<proteinExistence type="predicted"/>